<dbReference type="Proteomes" id="UP001519460">
    <property type="component" value="Unassembled WGS sequence"/>
</dbReference>
<feature type="chain" id="PRO_5044831368" evidence="1">
    <location>
        <begin position="25"/>
        <end position="287"/>
    </location>
</feature>
<evidence type="ECO:0000256" key="1">
    <source>
        <dbReference type="SAM" id="SignalP"/>
    </source>
</evidence>
<keyword evidence="1" id="KW-0732">Signal</keyword>
<keyword evidence="3" id="KW-1185">Reference proteome</keyword>
<evidence type="ECO:0000313" key="2">
    <source>
        <dbReference type="EMBL" id="KAK7493411.1"/>
    </source>
</evidence>
<reference evidence="2 3" key="1">
    <citation type="journal article" date="2023" name="Sci. Data">
        <title>Genome assembly of the Korean intertidal mud-creeper Batillaria attramentaria.</title>
        <authorList>
            <person name="Patra A.K."/>
            <person name="Ho P.T."/>
            <person name="Jun S."/>
            <person name="Lee S.J."/>
            <person name="Kim Y."/>
            <person name="Won Y.J."/>
        </authorList>
    </citation>
    <scope>NUCLEOTIDE SEQUENCE [LARGE SCALE GENOMIC DNA]</scope>
    <source>
        <strain evidence="2">Wonlab-2016</strain>
    </source>
</reference>
<comment type="caution">
    <text evidence="2">The sequence shown here is derived from an EMBL/GenBank/DDBJ whole genome shotgun (WGS) entry which is preliminary data.</text>
</comment>
<gene>
    <name evidence="2" type="ORF">BaRGS_00015311</name>
</gene>
<evidence type="ECO:0000313" key="3">
    <source>
        <dbReference type="Proteomes" id="UP001519460"/>
    </source>
</evidence>
<protein>
    <submittedName>
        <fullName evidence="2">Uncharacterized protein</fullName>
    </submittedName>
</protein>
<sequence length="287" mass="29742">MPGATPFLLTAGATTVLPTAGATAVLPTPGATAALPTQGATAVLPTPGATVVLPTPDATAVLPTAGATAVLPTPGLTVVLPTTGATVVLPTPGATAALPTPGATTLLPTPASCEDEATGSGPSYRCLTIDIENSTGCSNTSVNEYFFEKRGAIFLKSMKAASLKPVLSQICQFAVTVPPGNILLTRVQSSVTQHGTQHGDVLIFVSIFEYEKTSERLYLCNECLSIPSSGLYSLTSIVQFEIDTYDRSHSPYSMRIRIDLTAVAQSERPQLERVFTSLTQGSASEID</sequence>
<accession>A0ABD0L240</accession>
<proteinExistence type="predicted"/>
<feature type="signal peptide" evidence="1">
    <location>
        <begin position="1"/>
        <end position="24"/>
    </location>
</feature>
<dbReference type="EMBL" id="JACVVK020000093">
    <property type="protein sequence ID" value="KAK7493411.1"/>
    <property type="molecule type" value="Genomic_DNA"/>
</dbReference>
<dbReference type="AlphaFoldDB" id="A0ABD0L240"/>
<organism evidence="2 3">
    <name type="scientific">Batillaria attramentaria</name>
    <dbReference type="NCBI Taxonomy" id="370345"/>
    <lineage>
        <taxon>Eukaryota</taxon>
        <taxon>Metazoa</taxon>
        <taxon>Spiralia</taxon>
        <taxon>Lophotrochozoa</taxon>
        <taxon>Mollusca</taxon>
        <taxon>Gastropoda</taxon>
        <taxon>Caenogastropoda</taxon>
        <taxon>Sorbeoconcha</taxon>
        <taxon>Cerithioidea</taxon>
        <taxon>Batillariidae</taxon>
        <taxon>Batillaria</taxon>
    </lineage>
</organism>
<name>A0ABD0L240_9CAEN</name>